<dbReference type="Gene3D" id="2.130.10.120">
    <property type="entry name" value="Prolyl oligopeptidase, N-terminal domain"/>
    <property type="match status" value="1"/>
</dbReference>
<protein>
    <recommendedName>
        <fullName evidence="3">prolyl oligopeptidase</fullName>
        <ecNumber evidence="3">3.4.21.26</ecNumber>
    </recommendedName>
    <alternativeName>
        <fullName evidence="8">Proline-specific endopeptidase</fullName>
    </alternativeName>
</protein>
<evidence type="ECO:0000256" key="5">
    <source>
        <dbReference type="ARBA" id="ARBA00022801"/>
    </source>
</evidence>
<evidence type="ECO:0000313" key="11">
    <source>
        <dbReference type="EMBL" id="BBL06976.1"/>
    </source>
</evidence>
<dbReference type="GO" id="GO:0006508">
    <property type="term" value="P:proteolysis"/>
    <property type="evidence" value="ECO:0007669"/>
    <property type="project" value="UniProtKB-KW"/>
</dbReference>
<dbReference type="PRINTS" id="PR00862">
    <property type="entry name" value="PROLIGOPTASE"/>
</dbReference>
<keyword evidence="5" id="KW-0378">Hydrolase</keyword>
<dbReference type="Pfam" id="PF02897">
    <property type="entry name" value="Peptidase_S9_N"/>
    <property type="match status" value="1"/>
</dbReference>
<name>A0A4Y1X3E8_9BACT</name>
<dbReference type="PROSITE" id="PS51257">
    <property type="entry name" value="PROKAR_LIPOPROTEIN"/>
    <property type="match status" value="1"/>
</dbReference>
<dbReference type="Proteomes" id="UP000319374">
    <property type="component" value="Chromosome"/>
</dbReference>
<dbReference type="GO" id="GO:0005829">
    <property type="term" value="C:cytosol"/>
    <property type="evidence" value="ECO:0007669"/>
    <property type="project" value="TreeGrafter"/>
</dbReference>
<sequence>MKRVSSGTVALLGAAALFASCDNMKRIKLLPYPETERGGVVDDYFGTKVADPYRWLEDDLSEATAAWVEAENAVTDDYLSQIPFRDAIRERLTELWNYPREGAPSKHGDWWYYYYNDGLQNQSVLYRTRELGGAGEVFLDPNRLSEDGTVAVAAASFSKDGRYFAYAAAASGSDWVEIRVMDTADGTLTEDRIEWVKNSGAQWSPDSEGFYYSAYDAPEKGVYSSQNQYQKIYYHRIGTPQSADRLIYEDREHPLRYFGAWPSEDGEWLFIYASDGTSGSEILYRKTSETKFRTLLPGFDADYGPVTVEDGWLYYTTNRDASNYALRRIDLNDPSKTQTVIPESPEHLLEGVGTAGGYLFAQYLEDAQSKVAQYDLDGKKVRDVELPAIGTVGGFGGEKEDTELYYVLTNYTSPATIYRYDLATGESTLYKAPEVRFDPSLFVTEQIFYTSKDGTRVPMFVTRRKDMKLDGENPCLLYGYGGFQINMTPGFNPSALMFVEQGGIYCVANLRGGSEYGEAWHKAGMLADKQNVFDDFIAAAEYLIARKYTSKERLAINGGSNGGLLVGACEVQRPDLFAVCLPQVGVMDMLRYHKFTIGWGWAVEYGTSEDEEQFGYIYRYSPLHNIREGVEYPATLVMTADHDDRVVPAHSFKFAATMQHCQAGDKPVLIRIESKAGHGAGKPTSKRIDEATDMYAFLFQNIGVPYRPVAERK</sequence>
<dbReference type="InterPro" id="IPR002470">
    <property type="entry name" value="Peptidase_S9A"/>
</dbReference>
<evidence type="ECO:0000256" key="6">
    <source>
        <dbReference type="ARBA" id="ARBA00022825"/>
    </source>
</evidence>
<dbReference type="Pfam" id="PF00326">
    <property type="entry name" value="Peptidase_S9"/>
    <property type="match status" value="1"/>
</dbReference>
<dbReference type="SUPFAM" id="SSF53474">
    <property type="entry name" value="alpha/beta-Hydrolases"/>
    <property type="match status" value="1"/>
</dbReference>
<evidence type="ECO:0000256" key="8">
    <source>
        <dbReference type="ARBA" id="ARBA00081187"/>
    </source>
</evidence>
<dbReference type="EMBL" id="AP019736">
    <property type="protein sequence ID" value="BBL06976.1"/>
    <property type="molecule type" value="Genomic_DNA"/>
</dbReference>
<evidence type="ECO:0000256" key="2">
    <source>
        <dbReference type="ARBA" id="ARBA00005228"/>
    </source>
</evidence>
<dbReference type="OrthoDB" id="9801421at2"/>
<dbReference type="InterPro" id="IPR023302">
    <property type="entry name" value="Pept_S9A_N"/>
</dbReference>
<comment type="catalytic activity">
    <reaction evidence="1">
        <text>Hydrolysis of Pro-|-Xaa &gt;&gt; Ala-|-Xaa in oligopeptides.</text>
        <dbReference type="EC" id="3.4.21.26"/>
    </reaction>
</comment>
<keyword evidence="12" id="KW-1185">Reference proteome</keyword>
<evidence type="ECO:0000313" key="12">
    <source>
        <dbReference type="Proteomes" id="UP000319374"/>
    </source>
</evidence>
<dbReference type="InterPro" id="IPR001375">
    <property type="entry name" value="Peptidase_S9_cat"/>
</dbReference>
<evidence type="ECO:0000256" key="4">
    <source>
        <dbReference type="ARBA" id="ARBA00022670"/>
    </source>
</evidence>
<feature type="domain" description="Peptidase S9A N-terminal" evidence="10">
    <location>
        <begin position="34"/>
        <end position="432"/>
    </location>
</feature>
<dbReference type="GeneID" id="98673598"/>
<evidence type="ECO:0000256" key="7">
    <source>
        <dbReference type="ARBA" id="ARBA00060121"/>
    </source>
</evidence>
<dbReference type="KEGG" id="ada:A5CPEGH6_16140"/>
<comment type="function">
    <text evidence="7">Cleaves peptide bonds on the C-terminal side of prolyl residues within peptides that are up to approximately 30 amino acids long. Has an absolute requirement for an X-Pro bond in the trans configuration immediately preceding the Pro-Y scissible bond.</text>
</comment>
<dbReference type="EC" id="3.4.21.26" evidence="3"/>
<keyword evidence="4" id="KW-0645">Protease</keyword>
<accession>A0A4Y1X3E8</accession>
<feature type="domain" description="Peptidase S9 prolyl oligopeptidase catalytic" evidence="9">
    <location>
        <begin position="494"/>
        <end position="703"/>
    </location>
</feature>
<reference evidence="12" key="1">
    <citation type="submission" date="2019-06" db="EMBL/GenBank/DDBJ databases">
        <title>Alistipes onderdonkii subsp. vulgaris subsp. nov., Alistipes dispar sp. nov. and Alistipes communis sp. nov., isolated from human faeces, and creation of Alistipes onderdonkii subsp. onderdonkii subsp. nov.</title>
        <authorList>
            <person name="Sakamoto M."/>
            <person name="Ikeyama N."/>
            <person name="Ogata Y."/>
            <person name="Suda W."/>
            <person name="Iino T."/>
            <person name="Hattori M."/>
            <person name="Ohkuma M."/>
        </authorList>
    </citation>
    <scope>NUCLEOTIDE SEQUENCE [LARGE SCALE GENOMIC DNA]</scope>
    <source>
        <strain evidence="12">5CPEGH6</strain>
    </source>
</reference>
<dbReference type="InterPro" id="IPR002471">
    <property type="entry name" value="Pept_S9_AS"/>
</dbReference>
<dbReference type="PANTHER" id="PTHR42881">
    <property type="entry name" value="PROLYL ENDOPEPTIDASE"/>
    <property type="match status" value="1"/>
</dbReference>
<evidence type="ECO:0000256" key="3">
    <source>
        <dbReference type="ARBA" id="ARBA00011897"/>
    </source>
</evidence>
<gene>
    <name evidence="11" type="ORF">A5CPEGH6_16140</name>
</gene>
<dbReference type="Gene3D" id="3.40.50.1820">
    <property type="entry name" value="alpha/beta hydrolase"/>
    <property type="match status" value="1"/>
</dbReference>
<evidence type="ECO:0000256" key="1">
    <source>
        <dbReference type="ARBA" id="ARBA00001070"/>
    </source>
</evidence>
<comment type="similarity">
    <text evidence="2">Belongs to the peptidase S9A family.</text>
</comment>
<dbReference type="FunFam" id="3.40.50.1820:FF:000005">
    <property type="entry name" value="Prolyl endopeptidase"/>
    <property type="match status" value="1"/>
</dbReference>
<evidence type="ECO:0000259" key="9">
    <source>
        <dbReference type="Pfam" id="PF00326"/>
    </source>
</evidence>
<dbReference type="GO" id="GO:0004252">
    <property type="term" value="F:serine-type endopeptidase activity"/>
    <property type="evidence" value="ECO:0007669"/>
    <property type="project" value="UniProtKB-EC"/>
</dbReference>
<dbReference type="InterPro" id="IPR029058">
    <property type="entry name" value="AB_hydrolase_fold"/>
</dbReference>
<dbReference type="GO" id="GO:0070012">
    <property type="term" value="F:oligopeptidase activity"/>
    <property type="evidence" value="ECO:0007669"/>
    <property type="project" value="TreeGrafter"/>
</dbReference>
<dbReference type="PANTHER" id="PTHR42881:SF2">
    <property type="entry name" value="PROLYL ENDOPEPTIDASE"/>
    <property type="match status" value="1"/>
</dbReference>
<dbReference type="AlphaFoldDB" id="A0A4Y1X3E8"/>
<dbReference type="PROSITE" id="PS00708">
    <property type="entry name" value="PRO_ENDOPEP_SER"/>
    <property type="match status" value="1"/>
</dbReference>
<evidence type="ECO:0000259" key="10">
    <source>
        <dbReference type="Pfam" id="PF02897"/>
    </source>
</evidence>
<dbReference type="InterPro" id="IPR051167">
    <property type="entry name" value="Prolyl_oligopep/macrocyclase"/>
</dbReference>
<proteinExistence type="inferred from homology"/>
<organism evidence="11 12">
    <name type="scientific">Alistipes dispar</name>
    <dbReference type="NCBI Taxonomy" id="2585119"/>
    <lineage>
        <taxon>Bacteria</taxon>
        <taxon>Pseudomonadati</taxon>
        <taxon>Bacteroidota</taxon>
        <taxon>Bacteroidia</taxon>
        <taxon>Bacteroidales</taxon>
        <taxon>Rikenellaceae</taxon>
        <taxon>Alistipes</taxon>
    </lineage>
</organism>
<dbReference type="RefSeq" id="WP_141428899.1">
    <property type="nucleotide sequence ID" value="NZ_AP019736.1"/>
</dbReference>
<keyword evidence="6" id="KW-0720">Serine protease</keyword>
<dbReference type="SUPFAM" id="SSF50993">
    <property type="entry name" value="Peptidase/esterase 'gauge' domain"/>
    <property type="match status" value="1"/>
</dbReference>